<dbReference type="STRING" id="1437609.BCAL_0804"/>
<evidence type="ECO:0000256" key="5">
    <source>
        <dbReference type="SAM" id="MobiDB-lite"/>
    </source>
</evidence>
<dbReference type="eggNOG" id="COG5617">
    <property type="taxonomic scope" value="Bacteria"/>
</dbReference>
<comment type="pathway">
    <text evidence="1">Cell wall biogenesis; cell wall polysaccharide biosynthesis.</text>
</comment>
<feature type="transmembrane region" description="Helical" evidence="6">
    <location>
        <begin position="449"/>
        <end position="471"/>
    </location>
</feature>
<evidence type="ECO:0000256" key="6">
    <source>
        <dbReference type="SAM" id="Phobius"/>
    </source>
</evidence>
<reference evidence="8 9" key="1">
    <citation type="submission" date="2014-03" db="EMBL/GenBank/DDBJ databases">
        <title>Genomics of Bifidobacteria.</title>
        <authorList>
            <person name="Ventura M."/>
            <person name="Milani C."/>
            <person name="Lugli G.A."/>
        </authorList>
    </citation>
    <scope>NUCLEOTIDE SEQUENCE [LARGE SCALE GENOMIC DNA]</scope>
    <source>
        <strain evidence="8 9">DSM 23973</strain>
    </source>
</reference>
<gene>
    <name evidence="8" type="ORF">BCAL_0804</name>
</gene>
<keyword evidence="6" id="KW-1133">Transmembrane helix</keyword>
<feature type="transmembrane region" description="Helical" evidence="6">
    <location>
        <begin position="341"/>
        <end position="358"/>
    </location>
</feature>
<evidence type="ECO:0000256" key="2">
    <source>
        <dbReference type="ARBA" id="ARBA00006739"/>
    </source>
</evidence>
<dbReference type="PANTHER" id="PTHR43179:SF12">
    <property type="entry name" value="GALACTOFURANOSYLTRANSFERASE GLFT2"/>
    <property type="match status" value="1"/>
</dbReference>
<feature type="transmembrane region" description="Helical" evidence="6">
    <location>
        <begin position="564"/>
        <end position="584"/>
    </location>
</feature>
<proteinExistence type="inferred from homology"/>
<dbReference type="GO" id="GO:0016757">
    <property type="term" value="F:glycosyltransferase activity"/>
    <property type="evidence" value="ECO:0007669"/>
    <property type="project" value="UniProtKB-KW"/>
</dbReference>
<feature type="transmembrane region" description="Helical" evidence="6">
    <location>
        <begin position="803"/>
        <end position="826"/>
    </location>
</feature>
<keyword evidence="6" id="KW-0472">Membrane</keyword>
<evidence type="ECO:0000259" key="7">
    <source>
        <dbReference type="Pfam" id="PF13632"/>
    </source>
</evidence>
<evidence type="ECO:0000313" key="8">
    <source>
        <dbReference type="EMBL" id="KFI55547.1"/>
    </source>
</evidence>
<keyword evidence="3" id="KW-0328">Glycosyltransferase</keyword>
<feature type="transmembrane region" description="Helical" evidence="6">
    <location>
        <begin position="590"/>
        <end position="609"/>
    </location>
</feature>
<evidence type="ECO:0000256" key="4">
    <source>
        <dbReference type="ARBA" id="ARBA00022679"/>
    </source>
</evidence>
<feature type="transmembrane region" description="Helical" evidence="6">
    <location>
        <begin position="643"/>
        <end position="658"/>
    </location>
</feature>
<feature type="region of interest" description="Disordered" evidence="5">
    <location>
        <begin position="1"/>
        <end position="36"/>
    </location>
</feature>
<sequence>MSADRDDLGTEPSGITGISGISGADGSNETNGANGVAEPGIAAASVRRIVNDALSSRPYTHTQSVERSVAALITVERDLRFLPATLAAVLRQSVLPGAIIIADCTGETSHPIELSFEVVSAGSEPLDSFPEASSISVQLVRAQGARSFGEAVSHAIEQARIDYSTQMLWLLHDDSRPADDRCLEQLVETWRNTPGATLIGAKQLDWEGTHLHNVGAYAAGHGTHTLVVDGEPDQEQYDTRTDVFRVSMAGALVPLDIARSSRGLSNWFTTYAQGADLCRRICRSGGRVVVAPRARIAHRRARFEGLRTRNGEPAQDGELNPSMRVLGAWQRYRYTDIPMPLWPLVWVISLVTAIGRALRRFAAKQPYEGLCELCLPWRALAGVIGGVNARRAVALQTSVTHRQLAVLTVTRDQLARWRERARALEEQRGTVLLSPLVRSHLRMRLIRRWGLACAMAAVAFLVVLALDWSLFRSAMGGGSLHSAQWLPTNVPFGALAEAATTQWVWGIGSGIAAPPAPWLWVLLAASVLTGGHVAAATTLLFFLSAPMAAFAFWALAGIFTRSDAVRVITGLMWVSFALALGLYTTANLPMLTVMVFLPAAFAFTFRAVGLYHTEDRIHPHRSVQAAAAAALCYMPTVAAEPQLLIPLLAVFLVFLLFVPRHRPMLLLMPLPAALLAAPTLVNAIRHAEAGEWRQLFGDMTLPLSDVNGHPAALNLTDVIVRAFGFDEHAGFTWTAFIADPFASATFVALALLVALAVVSLFLPFALRASRMMWIVIVAGGALSLLSARVAIGVDQRGAIAGSVVPGLVFAVLGALSCVCLVAGGAVRRFVELRESSTHESTRVETRRKSVERVRHGFVVAGRTLLCCVLAIGTVSWIGFSTARHISGAVSVSDSGLPMVAMDALERTPNQRVLALDAESHTDVSYAIMHTSRGDLVDSSPAWRARQAVGQYDGDDLKIGELASRLLSNSDSDAINELTAMGFGGLFVVTDGAGSSQLSTNITASDGTQAVVTDTDGTYYRLTAAEGNAIGVDETHLNEMRRSPWRFAWLTSLGVITLLYVLVAAPRRHDEALRQEREGEA</sequence>
<name>A0A087A9U7_9BIFI</name>
<dbReference type="InterPro" id="IPR029044">
    <property type="entry name" value="Nucleotide-diphossugar_trans"/>
</dbReference>
<dbReference type="Proteomes" id="UP000029072">
    <property type="component" value="Unassembled WGS sequence"/>
</dbReference>
<comment type="caution">
    <text evidence="8">The sequence shown here is derived from an EMBL/GenBank/DDBJ whole genome shotgun (WGS) entry which is preliminary data.</text>
</comment>
<dbReference type="Gene3D" id="3.90.550.10">
    <property type="entry name" value="Spore Coat Polysaccharide Biosynthesis Protein SpsA, Chain A"/>
    <property type="match status" value="1"/>
</dbReference>
<evidence type="ECO:0000313" key="9">
    <source>
        <dbReference type="Proteomes" id="UP000029072"/>
    </source>
</evidence>
<comment type="similarity">
    <text evidence="2">Belongs to the glycosyltransferase 2 family.</text>
</comment>
<feature type="transmembrane region" description="Helical" evidence="6">
    <location>
        <begin position="665"/>
        <end position="684"/>
    </location>
</feature>
<feature type="transmembrane region" description="Helical" evidence="6">
    <location>
        <begin position="771"/>
        <end position="791"/>
    </location>
</feature>
<feature type="transmembrane region" description="Helical" evidence="6">
    <location>
        <begin position="741"/>
        <end position="764"/>
    </location>
</feature>
<dbReference type="AlphaFoldDB" id="A0A087A9U7"/>
<dbReference type="SUPFAM" id="SSF53448">
    <property type="entry name" value="Nucleotide-diphospho-sugar transferases"/>
    <property type="match status" value="1"/>
</dbReference>
<dbReference type="InterPro" id="IPR001173">
    <property type="entry name" value="Glyco_trans_2-like"/>
</dbReference>
<dbReference type="eggNOG" id="COG1216">
    <property type="taxonomic scope" value="Bacteria"/>
</dbReference>
<feature type="domain" description="Glycosyltransferase 2-like" evidence="7">
    <location>
        <begin position="170"/>
        <end position="304"/>
    </location>
</feature>
<keyword evidence="4" id="KW-0808">Transferase</keyword>
<evidence type="ECO:0000256" key="3">
    <source>
        <dbReference type="ARBA" id="ARBA00022676"/>
    </source>
</evidence>
<dbReference type="PANTHER" id="PTHR43179">
    <property type="entry name" value="RHAMNOSYLTRANSFERASE WBBL"/>
    <property type="match status" value="1"/>
</dbReference>
<feature type="compositionally biased region" description="Low complexity" evidence="5">
    <location>
        <begin position="13"/>
        <end position="27"/>
    </location>
</feature>
<dbReference type="Pfam" id="PF13632">
    <property type="entry name" value="Glyco_trans_2_3"/>
    <property type="match status" value="1"/>
</dbReference>
<organism evidence="8 9">
    <name type="scientific">Bifidobacterium callitrichos DSM 23973</name>
    <dbReference type="NCBI Taxonomy" id="1437609"/>
    <lineage>
        <taxon>Bacteria</taxon>
        <taxon>Bacillati</taxon>
        <taxon>Actinomycetota</taxon>
        <taxon>Actinomycetes</taxon>
        <taxon>Bifidobacteriales</taxon>
        <taxon>Bifidobacteriaceae</taxon>
        <taxon>Bifidobacterium</taxon>
    </lineage>
</organism>
<feature type="transmembrane region" description="Helical" evidence="6">
    <location>
        <begin position="1046"/>
        <end position="1064"/>
    </location>
</feature>
<feature type="transmembrane region" description="Helical" evidence="6">
    <location>
        <begin position="856"/>
        <end position="879"/>
    </location>
</feature>
<keyword evidence="6" id="KW-0812">Transmembrane</keyword>
<accession>A0A087A9U7</accession>
<evidence type="ECO:0000256" key="1">
    <source>
        <dbReference type="ARBA" id="ARBA00004776"/>
    </source>
</evidence>
<dbReference type="EMBL" id="JGYS01000005">
    <property type="protein sequence ID" value="KFI55547.1"/>
    <property type="molecule type" value="Genomic_DNA"/>
</dbReference>
<protein>
    <submittedName>
        <fullName evidence="8">Membrane protein</fullName>
    </submittedName>
</protein>